<dbReference type="Pfam" id="PF00353">
    <property type="entry name" value="HemolysinCabind"/>
    <property type="match status" value="2"/>
</dbReference>
<evidence type="ECO:0008006" key="3">
    <source>
        <dbReference type="Google" id="ProtNLM"/>
    </source>
</evidence>
<dbReference type="Gene3D" id="2.160.20.160">
    <property type="match status" value="1"/>
</dbReference>
<evidence type="ECO:0000313" key="1">
    <source>
        <dbReference type="EMBL" id="MBD2175177.1"/>
    </source>
</evidence>
<dbReference type="Proteomes" id="UP000638897">
    <property type="component" value="Unassembled WGS sequence"/>
</dbReference>
<proteinExistence type="predicted"/>
<organism evidence="1 2">
    <name type="scientific">Anabaena cylindrica FACHB-318</name>
    <dbReference type="NCBI Taxonomy" id="2692880"/>
    <lineage>
        <taxon>Bacteria</taxon>
        <taxon>Bacillati</taxon>
        <taxon>Cyanobacteriota</taxon>
        <taxon>Cyanophyceae</taxon>
        <taxon>Nostocales</taxon>
        <taxon>Nostocaceae</taxon>
        <taxon>Anabaena</taxon>
    </lineage>
</organism>
<sequence length="124" mass="12178">MTSGSGNDTIAGGLGNDTITAGTGINIIDGGEGTDTLVDGNFSTLTTAINVDDIGITQTAITLADGTSVTNIELFTNLTTGSGNDVISFTQRNNNTINTGSGDDTINAGLGSDSVDGGAGNVTC</sequence>
<dbReference type="InterPro" id="IPR011049">
    <property type="entry name" value="Serralysin-like_metalloprot_C"/>
</dbReference>
<reference evidence="1 2" key="1">
    <citation type="journal article" date="2020" name="ISME J.">
        <title>Comparative genomics reveals insights into cyanobacterial evolution and habitat adaptation.</title>
        <authorList>
            <person name="Chen M.Y."/>
            <person name="Teng W.K."/>
            <person name="Zhao L."/>
            <person name="Hu C.X."/>
            <person name="Zhou Y.K."/>
            <person name="Han B.P."/>
            <person name="Song L.R."/>
            <person name="Shu W.S."/>
        </authorList>
    </citation>
    <scope>NUCLEOTIDE SEQUENCE [LARGE SCALE GENOMIC DNA]</scope>
    <source>
        <strain evidence="1 2">FACHB-318</strain>
    </source>
</reference>
<dbReference type="PRINTS" id="PR00313">
    <property type="entry name" value="CABNDNGRPT"/>
</dbReference>
<dbReference type="InterPro" id="IPR001343">
    <property type="entry name" value="Hemolysn_Ca-bd"/>
</dbReference>
<gene>
    <name evidence="1" type="ORF">H6F81_28945</name>
</gene>
<evidence type="ECO:0000313" key="2">
    <source>
        <dbReference type="Proteomes" id="UP000638897"/>
    </source>
</evidence>
<accession>A0ABR7ZRM6</accession>
<name>A0ABR7ZRM6_ANACY</name>
<dbReference type="EMBL" id="JACJQC010000055">
    <property type="protein sequence ID" value="MBD2175177.1"/>
    <property type="molecule type" value="Genomic_DNA"/>
</dbReference>
<dbReference type="SUPFAM" id="SSF51120">
    <property type="entry name" value="beta-Roll"/>
    <property type="match status" value="1"/>
</dbReference>
<comment type="caution">
    <text evidence="1">The sequence shown here is derived from an EMBL/GenBank/DDBJ whole genome shotgun (WGS) entry which is preliminary data.</text>
</comment>
<protein>
    <recommendedName>
        <fullName evidence="3">Calcium-binding protein</fullName>
    </recommendedName>
</protein>
<keyword evidence="2" id="KW-1185">Reference proteome</keyword>